<dbReference type="Proteomes" id="UP000308539">
    <property type="component" value="Unassembled WGS sequence"/>
</dbReference>
<accession>A0ABY2TBD2</accession>
<proteinExistence type="predicted"/>
<dbReference type="RefSeq" id="WP_025220256.1">
    <property type="nucleotide sequence ID" value="NZ_CP006837.1"/>
</dbReference>
<evidence type="ECO:0000313" key="2">
    <source>
        <dbReference type="Proteomes" id="UP000308539"/>
    </source>
</evidence>
<sequence length="106" mass="12646">MLTEFSQKEIVELVGDEVLKEHLNKNGRLMQNMFNRFIRDLDQIFEQFKVDGKGGKRTKYFVGEKREYLIERNDKRKFNGEGQLPQNYEEGLPIMILEYLIRTSVI</sequence>
<organism evidence="1 2">
    <name type="scientific">Lysinibacillus varians</name>
    <dbReference type="NCBI Taxonomy" id="1145276"/>
    <lineage>
        <taxon>Bacteria</taxon>
        <taxon>Bacillati</taxon>
        <taxon>Bacillota</taxon>
        <taxon>Bacilli</taxon>
        <taxon>Bacillales</taxon>
        <taxon>Bacillaceae</taxon>
        <taxon>Lysinibacillus</taxon>
    </lineage>
</organism>
<comment type="caution">
    <text evidence="1">The sequence shown here is derived from an EMBL/GenBank/DDBJ whole genome shotgun (WGS) entry which is preliminary data.</text>
</comment>
<evidence type="ECO:0008006" key="3">
    <source>
        <dbReference type="Google" id="ProtNLM"/>
    </source>
</evidence>
<keyword evidence="2" id="KW-1185">Reference proteome</keyword>
<evidence type="ECO:0000313" key="1">
    <source>
        <dbReference type="EMBL" id="TKI60256.1"/>
    </source>
</evidence>
<gene>
    <name evidence="1" type="ORF">FC752_15950</name>
</gene>
<protein>
    <recommendedName>
        <fullName evidence="3">Transposase</fullName>
    </recommendedName>
</protein>
<reference evidence="1 2" key="1">
    <citation type="submission" date="2019-04" db="EMBL/GenBank/DDBJ databases">
        <title>Lysinibacillus genome sequencing.</title>
        <authorList>
            <person name="Dunlap C."/>
        </authorList>
    </citation>
    <scope>NUCLEOTIDE SEQUENCE [LARGE SCALE GENOMIC DNA]</scope>
    <source>
        <strain evidence="1 2">NBRC 109424</strain>
    </source>
</reference>
<name>A0ABY2TBD2_9BACI</name>
<dbReference type="EMBL" id="SZPV01000032">
    <property type="protein sequence ID" value="TKI60256.1"/>
    <property type="molecule type" value="Genomic_DNA"/>
</dbReference>